<name>A0ACB7TH21_HYAAI</name>
<organism evidence="1 2">
    <name type="scientific">Hyalomma asiaticum</name>
    <name type="common">Tick</name>
    <dbReference type="NCBI Taxonomy" id="266040"/>
    <lineage>
        <taxon>Eukaryota</taxon>
        <taxon>Metazoa</taxon>
        <taxon>Ecdysozoa</taxon>
        <taxon>Arthropoda</taxon>
        <taxon>Chelicerata</taxon>
        <taxon>Arachnida</taxon>
        <taxon>Acari</taxon>
        <taxon>Parasitiformes</taxon>
        <taxon>Ixodida</taxon>
        <taxon>Ixodoidea</taxon>
        <taxon>Ixodidae</taxon>
        <taxon>Hyalomminae</taxon>
        <taxon>Hyalomma</taxon>
    </lineage>
</organism>
<keyword evidence="2" id="KW-1185">Reference proteome</keyword>
<proteinExistence type="predicted"/>
<dbReference type="Proteomes" id="UP000821845">
    <property type="component" value="Chromosome 1"/>
</dbReference>
<accession>A0ACB7TH21</accession>
<gene>
    <name evidence="1" type="ORF">HPB50_012468</name>
</gene>
<evidence type="ECO:0000313" key="2">
    <source>
        <dbReference type="Proteomes" id="UP000821845"/>
    </source>
</evidence>
<sequence length="347" mass="38664">MPAPIQQPPVAAPLNYAEAVQRQQLQQQQPLPFRGVSQVSHVTDPTQPPVACTAPNAASPWRTRNNRPICFACRGVDHVARYCHRLAPGHTDARSQNNYVDRPHPRYESPDPQSNTSSRDYPQSGSGRSPSPRRRSLSPIRYLISGMALPYCVFLPLDLSTKHAIRTHGSLADWLHIWRSEAHILVGLSLLLWLWRLRVSSLLRVLAACTCSSGRGWSPSLALEAAASGVFSLWFQSMECIGVVVDGGLRKVLPQQWKMEQEAIVGLTTMRRVTFPSVLVSAAFLQHLSYALVYWRRALWEAYLHHCDAISVPAEARGSPPPRISRRVGFSGTVDSVEVTDRTPSER</sequence>
<protein>
    <submittedName>
        <fullName evidence="1">Uncharacterized protein</fullName>
    </submittedName>
</protein>
<reference evidence="1" key="1">
    <citation type="submission" date="2020-05" db="EMBL/GenBank/DDBJ databases">
        <title>Large-scale comparative analyses of tick genomes elucidate their genetic diversity and vector capacities.</title>
        <authorList>
            <person name="Jia N."/>
            <person name="Wang J."/>
            <person name="Shi W."/>
            <person name="Du L."/>
            <person name="Sun Y."/>
            <person name="Zhan W."/>
            <person name="Jiang J."/>
            <person name="Wang Q."/>
            <person name="Zhang B."/>
            <person name="Ji P."/>
            <person name="Sakyi L.B."/>
            <person name="Cui X."/>
            <person name="Yuan T."/>
            <person name="Jiang B."/>
            <person name="Yang W."/>
            <person name="Lam T.T.-Y."/>
            <person name="Chang Q."/>
            <person name="Ding S."/>
            <person name="Wang X."/>
            <person name="Zhu J."/>
            <person name="Ruan X."/>
            <person name="Zhao L."/>
            <person name="Wei J."/>
            <person name="Que T."/>
            <person name="Du C."/>
            <person name="Cheng J."/>
            <person name="Dai P."/>
            <person name="Han X."/>
            <person name="Huang E."/>
            <person name="Gao Y."/>
            <person name="Liu J."/>
            <person name="Shao H."/>
            <person name="Ye R."/>
            <person name="Li L."/>
            <person name="Wei W."/>
            <person name="Wang X."/>
            <person name="Wang C."/>
            <person name="Yang T."/>
            <person name="Huo Q."/>
            <person name="Li W."/>
            <person name="Guo W."/>
            <person name="Chen H."/>
            <person name="Zhou L."/>
            <person name="Ni X."/>
            <person name="Tian J."/>
            <person name="Zhou Y."/>
            <person name="Sheng Y."/>
            <person name="Liu T."/>
            <person name="Pan Y."/>
            <person name="Xia L."/>
            <person name="Li J."/>
            <person name="Zhao F."/>
            <person name="Cao W."/>
        </authorList>
    </citation>
    <scope>NUCLEOTIDE SEQUENCE</scope>
    <source>
        <strain evidence="1">Hyas-2018</strain>
    </source>
</reference>
<dbReference type="EMBL" id="CM023481">
    <property type="protein sequence ID" value="KAH6946253.1"/>
    <property type="molecule type" value="Genomic_DNA"/>
</dbReference>
<comment type="caution">
    <text evidence="1">The sequence shown here is derived from an EMBL/GenBank/DDBJ whole genome shotgun (WGS) entry which is preliminary data.</text>
</comment>
<evidence type="ECO:0000313" key="1">
    <source>
        <dbReference type="EMBL" id="KAH6946253.1"/>
    </source>
</evidence>